<protein>
    <submittedName>
        <fullName evidence="1">Uncharacterized protein</fullName>
    </submittedName>
</protein>
<dbReference type="GeneID" id="20330146"/>
<gene>
    <name evidence="1" type="ORF">T265_15981</name>
</gene>
<accession>A0A074YUV1</accession>
<dbReference type="CTD" id="20330146"/>
<feature type="non-terminal residue" evidence="1">
    <location>
        <position position="68"/>
    </location>
</feature>
<dbReference type="KEGG" id="ovi:T265_15981"/>
<reference evidence="1 2" key="1">
    <citation type="submission" date="2013-11" db="EMBL/GenBank/DDBJ databases">
        <title>Opisthorchis viverrini - life in the bile duct.</title>
        <authorList>
            <person name="Young N.D."/>
            <person name="Nagarajan N."/>
            <person name="Lin S.J."/>
            <person name="Korhonen P.K."/>
            <person name="Jex A.R."/>
            <person name="Hall R.S."/>
            <person name="Safavi-Hemami H."/>
            <person name="Kaewkong W."/>
            <person name="Bertrand D."/>
            <person name="Gao S."/>
            <person name="Seet Q."/>
            <person name="Wongkham S."/>
            <person name="Teh B.T."/>
            <person name="Wongkham C."/>
            <person name="Intapan P.M."/>
            <person name="Maleewong W."/>
            <person name="Yang X."/>
            <person name="Hu M."/>
            <person name="Wang Z."/>
            <person name="Hofmann A."/>
            <person name="Sternberg P.W."/>
            <person name="Tan P."/>
            <person name="Wang J."/>
            <person name="Gasser R.B."/>
        </authorList>
    </citation>
    <scope>NUCLEOTIDE SEQUENCE [LARGE SCALE GENOMIC DNA]</scope>
</reference>
<dbReference type="EMBL" id="KL599901">
    <property type="protein sequence ID" value="KER18556.1"/>
    <property type="molecule type" value="Genomic_DNA"/>
</dbReference>
<evidence type="ECO:0000313" key="2">
    <source>
        <dbReference type="Proteomes" id="UP000054324"/>
    </source>
</evidence>
<proteinExistence type="predicted"/>
<dbReference type="RefSeq" id="XP_009177697.1">
    <property type="nucleotide sequence ID" value="XM_009179433.1"/>
</dbReference>
<evidence type="ECO:0000313" key="1">
    <source>
        <dbReference type="EMBL" id="KER18556.1"/>
    </source>
</evidence>
<sequence>CHASIYPEDNSGAKTVISGAVSHPHSKVPQSQMKEVLNRIGERQPPNDRLLAVNGTVIPSTNVSTCKQ</sequence>
<keyword evidence="2" id="KW-1185">Reference proteome</keyword>
<dbReference type="Proteomes" id="UP000054324">
    <property type="component" value="Unassembled WGS sequence"/>
</dbReference>
<name>A0A074YUV1_OPIVI</name>
<organism evidence="1 2">
    <name type="scientific">Opisthorchis viverrini</name>
    <name type="common">Southeast Asian liver fluke</name>
    <dbReference type="NCBI Taxonomy" id="6198"/>
    <lineage>
        <taxon>Eukaryota</taxon>
        <taxon>Metazoa</taxon>
        <taxon>Spiralia</taxon>
        <taxon>Lophotrochozoa</taxon>
        <taxon>Platyhelminthes</taxon>
        <taxon>Trematoda</taxon>
        <taxon>Digenea</taxon>
        <taxon>Opisthorchiida</taxon>
        <taxon>Opisthorchiata</taxon>
        <taxon>Opisthorchiidae</taxon>
        <taxon>Opisthorchis</taxon>
    </lineage>
</organism>
<dbReference type="AlphaFoldDB" id="A0A074YUV1"/>
<feature type="non-terminal residue" evidence="1">
    <location>
        <position position="1"/>
    </location>
</feature>